<protein>
    <submittedName>
        <fullName evidence="2">Ribbon-helix-helix protein, copG family</fullName>
    </submittedName>
</protein>
<dbReference type="InterPro" id="IPR010985">
    <property type="entry name" value="Ribbon_hlx_hlx"/>
</dbReference>
<dbReference type="STRING" id="206665.SAMN04488516_10133"/>
<dbReference type="Proteomes" id="UP000199602">
    <property type="component" value="Unassembled WGS sequence"/>
</dbReference>
<gene>
    <name evidence="2" type="ORF">SAMN04488516_10133</name>
</gene>
<dbReference type="GO" id="GO:0006355">
    <property type="term" value="P:regulation of DNA-templated transcription"/>
    <property type="evidence" value="ECO:0007669"/>
    <property type="project" value="InterPro"/>
</dbReference>
<dbReference type="SUPFAM" id="SSF47598">
    <property type="entry name" value="Ribbon-helix-helix"/>
    <property type="match status" value="1"/>
</dbReference>
<accession>A0A1G9ZHG1</accession>
<evidence type="ECO:0000313" key="2">
    <source>
        <dbReference type="EMBL" id="SDN20892.1"/>
    </source>
</evidence>
<reference evidence="2 3" key="1">
    <citation type="submission" date="2016-10" db="EMBL/GenBank/DDBJ databases">
        <authorList>
            <person name="de Groot N.N."/>
        </authorList>
    </citation>
    <scope>NUCLEOTIDE SEQUENCE [LARGE SCALE GENOMIC DNA]</scope>
    <source>
        <strain evidence="2 3">DSM 15269</strain>
    </source>
</reference>
<dbReference type="Gene3D" id="1.10.1220.10">
    <property type="entry name" value="Met repressor-like"/>
    <property type="match status" value="1"/>
</dbReference>
<dbReference type="RefSeq" id="WP_092061547.1">
    <property type="nucleotide sequence ID" value="NZ_FNIN01000001.1"/>
</dbReference>
<sequence>MPVSKIAITLDKELVKEVDLLVKSNLFPNRSKAIQEAVKEKLERLKRTRLAKECAKLDPGFEESMAEEGFSMEIEEWPKY</sequence>
<feature type="domain" description="Ribbon-helix-helix protein CopG" evidence="1">
    <location>
        <begin position="6"/>
        <end position="44"/>
    </location>
</feature>
<dbReference type="OrthoDB" id="9800125at2"/>
<dbReference type="EMBL" id="FNIN01000001">
    <property type="protein sequence ID" value="SDN20892.1"/>
    <property type="molecule type" value="Genomic_DNA"/>
</dbReference>
<keyword evidence="3" id="KW-1185">Reference proteome</keyword>
<dbReference type="InterPro" id="IPR002145">
    <property type="entry name" value="CopG"/>
</dbReference>
<dbReference type="InterPro" id="IPR013321">
    <property type="entry name" value="Arc_rbn_hlx_hlx"/>
</dbReference>
<evidence type="ECO:0000313" key="3">
    <source>
        <dbReference type="Proteomes" id="UP000199602"/>
    </source>
</evidence>
<proteinExistence type="predicted"/>
<evidence type="ECO:0000259" key="1">
    <source>
        <dbReference type="Pfam" id="PF01402"/>
    </source>
</evidence>
<organism evidence="2 3">
    <name type="scientific">Desulfonauticus submarinus</name>
    <dbReference type="NCBI Taxonomy" id="206665"/>
    <lineage>
        <taxon>Bacteria</taxon>
        <taxon>Pseudomonadati</taxon>
        <taxon>Thermodesulfobacteriota</taxon>
        <taxon>Desulfovibrionia</taxon>
        <taxon>Desulfovibrionales</taxon>
        <taxon>Desulfonauticaceae</taxon>
        <taxon>Desulfonauticus</taxon>
    </lineage>
</organism>
<dbReference type="Pfam" id="PF01402">
    <property type="entry name" value="RHH_1"/>
    <property type="match status" value="1"/>
</dbReference>
<dbReference type="AlphaFoldDB" id="A0A1G9ZHG1"/>
<dbReference type="CDD" id="cd22231">
    <property type="entry name" value="RHH_NikR_HicB-like"/>
    <property type="match status" value="1"/>
</dbReference>
<name>A0A1G9ZHG1_9BACT</name>